<gene>
    <name evidence="2" type="ORF">H3C67_03810</name>
</gene>
<name>A0A952AKT8_9BACT</name>
<evidence type="ECO:0000256" key="1">
    <source>
        <dbReference type="SAM" id="Phobius"/>
    </source>
</evidence>
<keyword evidence="1" id="KW-0812">Transmembrane</keyword>
<feature type="transmembrane region" description="Helical" evidence="1">
    <location>
        <begin position="21"/>
        <end position="41"/>
    </location>
</feature>
<dbReference type="AlphaFoldDB" id="A0A952AKT8"/>
<dbReference type="Proteomes" id="UP000781173">
    <property type="component" value="Unassembled WGS sequence"/>
</dbReference>
<accession>A0A952AKT8</accession>
<evidence type="ECO:0000313" key="3">
    <source>
        <dbReference type="Proteomes" id="UP000781173"/>
    </source>
</evidence>
<comment type="caution">
    <text evidence="2">The sequence shown here is derived from an EMBL/GenBank/DDBJ whole genome shotgun (WGS) entry which is preliminary data.</text>
</comment>
<proteinExistence type="predicted"/>
<sequence length="66" mass="7593">MKNQDKNTALQDFPIIIPEQFFLGLVIGMVVASLFVSVLIFNSLQQLNEYSYKTLLLLQEENTQDK</sequence>
<organism evidence="2 3">
    <name type="scientific">Candidatus Dojkabacteria bacterium</name>
    <dbReference type="NCBI Taxonomy" id="2099670"/>
    <lineage>
        <taxon>Bacteria</taxon>
        <taxon>Candidatus Dojkabacteria</taxon>
    </lineage>
</organism>
<reference evidence="2" key="1">
    <citation type="journal article" date="2022" name="ISME J.">
        <title>A general approach to explore prokaryotic protein glycosylation reveals the unique surface layer modulation of an anammox bacterium.</title>
        <authorList>
            <person name="Pabst M."/>
            <person name="Grouzdev D.S."/>
            <person name="Lawson C.E."/>
            <person name="Kleikamp H.B.C."/>
            <person name="de Ram C."/>
            <person name="Louwen R."/>
            <person name="Lin Y.M."/>
            <person name="Lucker S."/>
            <person name="van Loosdrecht M.C.M."/>
            <person name="Laureni M."/>
        </authorList>
    </citation>
    <scope>NUCLEOTIDE SEQUENCE</scope>
    <source>
        <strain evidence="2">BROCD043</strain>
    </source>
</reference>
<keyword evidence="1" id="KW-0472">Membrane</keyword>
<evidence type="ECO:0000313" key="2">
    <source>
        <dbReference type="EMBL" id="MBW7953890.1"/>
    </source>
</evidence>
<dbReference type="EMBL" id="JACFOF010000009">
    <property type="protein sequence ID" value="MBW7953890.1"/>
    <property type="molecule type" value="Genomic_DNA"/>
</dbReference>
<keyword evidence="1" id="KW-1133">Transmembrane helix</keyword>
<protein>
    <submittedName>
        <fullName evidence="2">Uncharacterized protein</fullName>
    </submittedName>
</protein>